<feature type="compositionally biased region" description="Basic and acidic residues" evidence="1">
    <location>
        <begin position="8"/>
        <end position="18"/>
    </location>
</feature>
<feature type="transmembrane region" description="Helical" evidence="2">
    <location>
        <begin position="130"/>
        <end position="154"/>
    </location>
</feature>
<feature type="region of interest" description="Disordered" evidence="1">
    <location>
        <begin position="1"/>
        <end position="100"/>
    </location>
</feature>
<keyword evidence="2" id="KW-0812">Transmembrane</keyword>
<protein>
    <submittedName>
        <fullName evidence="4">Uncharacterized protein</fullName>
    </submittedName>
</protein>
<evidence type="ECO:0000313" key="4">
    <source>
        <dbReference type="EMBL" id="SVP95200.1"/>
    </source>
</evidence>
<evidence type="ECO:0000256" key="2">
    <source>
        <dbReference type="SAM" id="Phobius"/>
    </source>
</evidence>
<dbReference type="EMBL" id="UIVS01000004">
    <property type="protein sequence ID" value="SVP95200.1"/>
    <property type="molecule type" value="Genomic_DNA"/>
</dbReference>
<proteinExistence type="predicted"/>
<sequence length="683" mass="77666">MDYGSESHSIEDPEERGSRQMSETLGSEKSSEMSSERSSVRSSHKSSDKSSEKSEKLSDKSSEKLSEKSEKSSEKVEKSESSASLSHSVTSRSSESKEDVSIEIDLEKNVKPEVPVKEGFMGLPKEDRMLRIFLIIGFFPLPVLGWIIGFFYSLTIKKRTKSQKKFTLILGALSGIALVVAISLTAYFLLSKTEKKTQPTPSVDKVKPEPGAKRDEKEKKCEGPCPEEVKKLPDPPTDLKDKTVPEPGSVEKQKRDCEPDCEEEDKKLKGPEKVEKQVRDCDPHCEEEEKSKPVADPVPKPALEPAKGDKGKKCENVEKEPHKGPRRTEEGSDYENGCEEQGSDQLPPGPAVKLPEEHVKVQHVPVLSKEAKLKLEIETLRDNVDSLGREQKLRREELFKTITDPVKAKEIPSVPGLFIPTVITKYDEPKFKLKKPENVFIPPTLLKTPVPVTKSFGLIKFDYFQYVHPKSENNMLILLRGLHSSWKKNELFRFSEYVNHNVMVVNVTDDHKKDIVELLGDLENFVKTKTKKNMTLVTEVKHDEIEKFLQLQKEVSLSNIYTIFRRNSKEFSPSVVISDKNVFDYPEFIGIFDEKIECNKKSVDFPVMVVKNELVEYELMEKGISDMKLNFNKLSRCDDVLNTEEQTKIFLNKLYGPFRKFATATKTSLEEDELLKAVMCSRH</sequence>
<feature type="region of interest" description="Disordered" evidence="1">
    <location>
        <begin position="198"/>
        <end position="349"/>
    </location>
</feature>
<evidence type="ECO:0000313" key="3">
    <source>
        <dbReference type="EMBL" id="SVP94355.1"/>
    </source>
</evidence>
<feature type="compositionally biased region" description="Acidic residues" evidence="1">
    <location>
        <begin position="331"/>
        <end position="342"/>
    </location>
</feature>
<organism evidence="4">
    <name type="scientific">Theileria annulata</name>
    <dbReference type="NCBI Taxonomy" id="5874"/>
    <lineage>
        <taxon>Eukaryota</taxon>
        <taxon>Sar</taxon>
        <taxon>Alveolata</taxon>
        <taxon>Apicomplexa</taxon>
        <taxon>Aconoidasida</taxon>
        <taxon>Piroplasmida</taxon>
        <taxon>Theileriidae</taxon>
        <taxon>Theileria</taxon>
    </lineage>
</organism>
<dbReference type="EMBL" id="UIVT01000004">
    <property type="protein sequence ID" value="SVP94355.1"/>
    <property type="molecule type" value="Genomic_DNA"/>
</dbReference>
<feature type="compositionally biased region" description="Basic and acidic residues" evidence="1">
    <location>
        <begin position="204"/>
        <end position="293"/>
    </location>
</feature>
<name>A0A3B0N5K8_THEAN</name>
<feature type="transmembrane region" description="Helical" evidence="2">
    <location>
        <begin position="166"/>
        <end position="190"/>
    </location>
</feature>
<feature type="compositionally biased region" description="Basic and acidic residues" evidence="1">
    <location>
        <begin position="306"/>
        <end position="330"/>
    </location>
</feature>
<accession>A0A3B0N5K8</accession>
<dbReference type="AlphaFoldDB" id="A0A3B0N5K8"/>
<feature type="compositionally biased region" description="Low complexity" evidence="1">
    <location>
        <begin position="81"/>
        <end position="93"/>
    </location>
</feature>
<evidence type="ECO:0000256" key="1">
    <source>
        <dbReference type="SAM" id="MobiDB-lite"/>
    </source>
</evidence>
<reference evidence="4" key="1">
    <citation type="submission" date="2018-07" db="EMBL/GenBank/DDBJ databases">
        <authorList>
            <person name="Quirk P.G."/>
            <person name="Krulwich T.A."/>
        </authorList>
    </citation>
    <scope>NUCLEOTIDE SEQUENCE</scope>
    <source>
        <strain evidence="4">Anand</strain>
    </source>
</reference>
<keyword evidence="2" id="KW-1133">Transmembrane helix</keyword>
<gene>
    <name evidence="3" type="ORF">TAT_000335900</name>
    <name evidence="4" type="ORF">TAV_000335700</name>
</gene>
<feature type="compositionally biased region" description="Basic and acidic residues" evidence="1">
    <location>
        <begin position="29"/>
        <end position="80"/>
    </location>
</feature>
<keyword evidence="2" id="KW-0472">Membrane</keyword>
<dbReference type="VEuPathDB" id="PiroplasmaDB:TA08330"/>